<dbReference type="Proteomes" id="UP000182192">
    <property type="component" value="Unassembled WGS sequence"/>
</dbReference>
<dbReference type="Pfam" id="PF14907">
    <property type="entry name" value="NTP_transf_5"/>
    <property type="match status" value="1"/>
</dbReference>
<evidence type="ECO:0000313" key="2">
    <source>
        <dbReference type="Proteomes" id="UP000182192"/>
    </source>
</evidence>
<organism evidence="1 2">
    <name type="scientific">Ruminococcus albus</name>
    <dbReference type="NCBI Taxonomy" id="1264"/>
    <lineage>
        <taxon>Bacteria</taxon>
        <taxon>Bacillati</taxon>
        <taxon>Bacillota</taxon>
        <taxon>Clostridia</taxon>
        <taxon>Eubacteriales</taxon>
        <taxon>Oscillospiraceae</taxon>
        <taxon>Ruminococcus</taxon>
    </lineage>
</organism>
<keyword evidence="1" id="KW-0808">Transferase</keyword>
<dbReference type="EMBL" id="FOKQ01000001">
    <property type="protein sequence ID" value="SFB66339.1"/>
    <property type="molecule type" value="Genomic_DNA"/>
</dbReference>
<reference evidence="1 2" key="1">
    <citation type="submission" date="2016-10" db="EMBL/GenBank/DDBJ databases">
        <authorList>
            <person name="de Groot N.N."/>
        </authorList>
    </citation>
    <scope>NUCLEOTIDE SEQUENCE [LARGE SCALE GENOMIC DNA]</scope>
    <source>
        <strain evidence="1 2">AR67</strain>
    </source>
</reference>
<protein>
    <submittedName>
        <fullName evidence="1">Uncharacterized nucleotidyltransferase</fullName>
    </submittedName>
</protein>
<dbReference type="RefSeq" id="WP_081358315.1">
    <property type="nucleotide sequence ID" value="NZ_FOKQ01000001.1"/>
</dbReference>
<gene>
    <name evidence="1" type="ORF">SAMN02910406_00045</name>
</gene>
<dbReference type="Gene3D" id="3.30.460.40">
    <property type="match status" value="1"/>
</dbReference>
<evidence type="ECO:0000313" key="1">
    <source>
        <dbReference type="EMBL" id="SFB66339.1"/>
    </source>
</evidence>
<dbReference type="AlphaFoldDB" id="A0A1I1CUD3"/>
<dbReference type="InterPro" id="IPR039498">
    <property type="entry name" value="NTP_transf_5"/>
</dbReference>
<dbReference type="OrthoDB" id="9773927at2"/>
<sequence length="394" mass="45235">MMLNTTQIALLEAIKASLFGTEPNYPKDTDWTEVVKEAKAQTVLGIISPVIPIKDESVEIGKATYMRLLFEQDKLIKLLDANDIPCVILKGCAAAQYYPKPHLRAMGDVDFLVQHSVFEEAINVLENNGYVYKHGKNKKSIDLSRDIAYKKNGIEFELHHHFGSFGFDIDDILDQAIMNREYREIDGYKIPMLPDFENGLVLLGHMNHHLITHNLGLRQILDWEMYVHNALDDTMWNKKFLPLLNSIGLKRLSINTTVMCIKYLGLKCSLDLDTDLDEDVPAMLLEMVFDNGNFGNKKKKSHQNEIDSLVSYGLYNIKRNGFFPYFQDIGLRKWHLCQRYKIFRPFAWIYGIGSALIRGIPAMIKHGSVKKQIDASKEKYILFEKLGIESNVKK</sequence>
<proteinExistence type="predicted"/>
<name>A0A1I1CUD3_RUMAL</name>
<dbReference type="GO" id="GO:0016740">
    <property type="term" value="F:transferase activity"/>
    <property type="evidence" value="ECO:0007669"/>
    <property type="project" value="UniProtKB-KW"/>
</dbReference>
<accession>A0A1I1CUD3</accession>